<dbReference type="Proteomes" id="UP000821866">
    <property type="component" value="Chromosome 1"/>
</dbReference>
<dbReference type="VEuPathDB" id="VectorBase:LOC119188202"/>
<feature type="compositionally biased region" description="Basic and acidic residues" evidence="1">
    <location>
        <begin position="87"/>
        <end position="103"/>
    </location>
</feature>
<evidence type="ECO:0000256" key="1">
    <source>
        <dbReference type="SAM" id="MobiDB-lite"/>
    </source>
</evidence>
<dbReference type="AlphaFoldDB" id="A0A9J6F1K4"/>
<sequence>MEEKGTTIRPMREQDKEGVTELRRSYGQQLGIGALDALTKYDPDCIYVAVTEDETQIRWRMTQKLCSNHLRSGAGQLRRRGPAPRPSVRDDARGSRRAPEVGARHQALAGGRRAAPRCRQKRVPHLRWIPRGHVLPALRLRVRIAADHSLHSAGTRRHLLADPERGGRAGGGCTGARRLRDGVRHRRLRRHRVWLPQETFHGSCSGRKGQCRSGSATRRSEPVFQSSVVHTPFQYLLIRGANYVGGASISPQPLRIFQESSQ</sequence>
<proteinExistence type="predicted"/>
<accession>A0A9J6F1K4</accession>
<dbReference type="EMBL" id="JABSTU010000001">
    <property type="protein sequence ID" value="KAH8040710.1"/>
    <property type="molecule type" value="Genomic_DNA"/>
</dbReference>
<gene>
    <name evidence="2" type="ORF">HPB51_012025</name>
</gene>
<reference evidence="2" key="1">
    <citation type="journal article" date="2020" name="Cell">
        <title>Large-Scale Comparative Analyses of Tick Genomes Elucidate Their Genetic Diversity and Vector Capacities.</title>
        <authorList>
            <consortium name="Tick Genome and Microbiome Consortium (TIGMIC)"/>
            <person name="Jia N."/>
            <person name="Wang J."/>
            <person name="Shi W."/>
            <person name="Du L."/>
            <person name="Sun Y."/>
            <person name="Zhan W."/>
            <person name="Jiang J.F."/>
            <person name="Wang Q."/>
            <person name="Zhang B."/>
            <person name="Ji P."/>
            <person name="Bell-Sakyi L."/>
            <person name="Cui X.M."/>
            <person name="Yuan T.T."/>
            <person name="Jiang B.G."/>
            <person name="Yang W.F."/>
            <person name="Lam T.T."/>
            <person name="Chang Q.C."/>
            <person name="Ding S.J."/>
            <person name="Wang X.J."/>
            <person name="Zhu J.G."/>
            <person name="Ruan X.D."/>
            <person name="Zhao L."/>
            <person name="Wei J.T."/>
            <person name="Ye R.Z."/>
            <person name="Que T.C."/>
            <person name="Du C.H."/>
            <person name="Zhou Y.H."/>
            <person name="Cheng J.X."/>
            <person name="Dai P.F."/>
            <person name="Guo W.B."/>
            <person name="Han X.H."/>
            <person name="Huang E.J."/>
            <person name="Li L.F."/>
            <person name="Wei W."/>
            <person name="Gao Y.C."/>
            <person name="Liu J.Z."/>
            <person name="Shao H.Z."/>
            <person name="Wang X."/>
            <person name="Wang C.C."/>
            <person name="Yang T.C."/>
            <person name="Huo Q.B."/>
            <person name="Li W."/>
            <person name="Chen H.Y."/>
            <person name="Chen S.E."/>
            <person name="Zhou L.G."/>
            <person name="Ni X.B."/>
            <person name="Tian J.H."/>
            <person name="Sheng Y."/>
            <person name="Liu T."/>
            <person name="Pan Y.S."/>
            <person name="Xia L.Y."/>
            <person name="Li J."/>
            <person name="Zhao F."/>
            <person name="Cao W.C."/>
        </authorList>
    </citation>
    <scope>NUCLEOTIDE SEQUENCE</scope>
    <source>
        <strain evidence="2">Rmic-2018</strain>
    </source>
</reference>
<protein>
    <submittedName>
        <fullName evidence="2">Uncharacterized protein</fullName>
    </submittedName>
</protein>
<name>A0A9J6F1K4_RHIMP</name>
<comment type="caution">
    <text evidence="2">The sequence shown here is derived from an EMBL/GenBank/DDBJ whole genome shotgun (WGS) entry which is preliminary data.</text>
</comment>
<feature type="region of interest" description="Disordered" evidence="1">
    <location>
        <begin position="71"/>
        <end position="116"/>
    </location>
</feature>
<evidence type="ECO:0000313" key="3">
    <source>
        <dbReference type="Proteomes" id="UP000821866"/>
    </source>
</evidence>
<evidence type="ECO:0000313" key="2">
    <source>
        <dbReference type="EMBL" id="KAH8040710.1"/>
    </source>
</evidence>
<organism evidence="2 3">
    <name type="scientific">Rhipicephalus microplus</name>
    <name type="common">Cattle tick</name>
    <name type="synonym">Boophilus microplus</name>
    <dbReference type="NCBI Taxonomy" id="6941"/>
    <lineage>
        <taxon>Eukaryota</taxon>
        <taxon>Metazoa</taxon>
        <taxon>Ecdysozoa</taxon>
        <taxon>Arthropoda</taxon>
        <taxon>Chelicerata</taxon>
        <taxon>Arachnida</taxon>
        <taxon>Acari</taxon>
        <taxon>Parasitiformes</taxon>
        <taxon>Ixodida</taxon>
        <taxon>Ixodoidea</taxon>
        <taxon>Ixodidae</taxon>
        <taxon>Rhipicephalinae</taxon>
        <taxon>Rhipicephalus</taxon>
        <taxon>Boophilus</taxon>
    </lineage>
</organism>
<reference evidence="2" key="2">
    <citation type="submission" date="2021-09" db="EMBL/GenBank/DDBJ databases">
        <authorList>
            <person name="Jia N."/>
            <person name="Wang J."/>
            <person name="Shi W."/>
            <person name="Du L."/>
            <person name="Sun Y."/>
            <person name="Zhan W."/>
            <person name="Jiang J."/>
            <person name="Wang Q."/>
            <person name="Zhang B."/>
            <person name="Ji P."/>
            <person name="Sakyi L.B."/>
            <person name="Cui X."/>
            <person name="Yuan T."/>
            <person name="Jiang B."/>
            <person name="Yang W."/>
            <person name="Lam T.T.-Y."/>
            <person name="Chang Q."/>
            <person name="Ding S."/>
            <person name="Wang X."/>
            <person name="Zhu J."/>
            <person name="Ruan X."/>
            <person name="Zhao L."/>
            <person name="Wei J."/>
            <person name="Que T."/>
            <person name="Du C."/>
            <person name="Cheng J."/>
            <person name="Dai P."/>
            <person name="Han X."/>
            <person name="Huang E."/>
            <person name="Gao Y."/>
            <person name="Liu J."/>
            <person name="Shao H."/>
            <person name="Ye R."/>
            <person name="Li L."/>
            <person name="Wei W."/>
            <person name="Wang X."/>
            <person name="Wang C."/>
            <person name="Huo Q."/>
            <person name="Li W."/>
            <person name="Guo W."/>
            <person name="Chen H."/>
            <person name="Chen S."/>
            <person name="Zhou L."/>
            <person name="Zhou L."/>
            <person name="Ni X."/>
            <person name="Tian J."/>
            <person name="Zhou Y."/>
            <person name="Sheng Y."/>
            <person name="Liu T."/>
            <person name="Pan Y."/>
            <person name="Xia L."/>
            <person name="Li J."/>
            <person name="Zhao F."/>
            <person name="Cao W."/>
        </authorList>
    </citation>
    <scope>NUCLEOTIDE SEQUENCE</scope>
    <source>
        <strain evidence="2">Rmic-2018</strain>
        <tissue evidence="2">Larvae</tissue>
    </source>
</reference>
<keyword evidence="3" id="KW-1185">Reference proteome</keyword>